<evidence type="ECO:0000256" key="8">
    <source>
        <dbReference type="ARBA" id="ARBA00025164"/>
    </source>
</evidence>
<keyword evidence="7 13" id="KW-0460">Magnesium</keyword>
<feature type="binding site" evidence="13">
    <location>
        <position position="91"/>
    </location>
    <ligand>
        <name>Mg(2+)</name>
        <dbReference type="ChEBI" id="CHEBI:18420"/>
        <label>1</label>
    </ligand>
</feature>
<feature type="domain" description="Nudix hydrolase" evidence="15">
    <location>
        <begin position="50"/>
        <end position="188"/>
    </location>
</feature>
<keyword evidence="5 13" id="KW-0479">Metal-binding</keyword>
<feature type="binding site" evidence="13">
    <location>
        <position position="111"/>
    </location>
    <ligand>
        <name>Mg(2+)</name>
        <dbReference type="ChEBI" id="CHEBI:18420"/>
        <label>1</label>
    </ligand>
</feature>
<evidence type="ECO:0000256" key="10">
    <source>
        <dbReference type="ARBA" id="ARBA00030308"/>
    </source>
</evidence>
<evidence type="ECO:0000256" key="1">
    <source>
        <dbReference type="ARBA" id="ARBA00001946"/>
    </source>
</evidence>
<dbReference type="OrthoDB" id="5292471at2"/>
<evidence type="ECO:0000256" key="14">
    <source>
        <dbReference type="PIRSR" id="PIRSR604385-3"/>
    </source>
</evidence>
<name>A0A1K1YEG0_9GAMM</name>
<evidence type="ECO:0000256" key="13">
    <source>
        <dbReference type="PIRSR" id="PIRSR604385-2"/>
    </source>
</evidence>
<keyword evidence="17" id="KW-1185">Reference proteome</keyword>
<accession>A0A1K1YEG0</accession>
<dbReference type="Gene3D" id="3.90.79.10">
    <property type="entry name" value="Nucleoside Triphosphate Pyrophosphohydrolase"/>
    <property type="match status" value="1"/>
</dbReference>
<feature type="binding site" evidence="13">
    <location>
        <position position="159"/>
    </location>
    <ligand>
        <name>Mg(2+)</name>
        <dbReference type="ChEBI" id="CHEBI:18420"/>
        <label>1</label>
    </ligand>
</feature>
<dbReference type="GO" id="GO:0005829">
    <property type="term" value="C:cytosol"/>
    <property type="evidence" value="ECO:0007669"/>
    <property type="project" value="TreeGrafter"/>
</dbReference>
<evidence type="ECO:0000313" key="16">
    <source>
        <dbReference type="EMBL" id="SFX60394.1"/>
    </source>
</evidence>
<dbReference type="EMBL" id="FPJW01000008">
    <property type="protein sequence ID" value="SFX60394.1"/>
    <property type="molecule type" value="Genomic_DNA"/>
</dbReference>
<dbReference type="Pfam" id="PF00293">
    <property type="entry name" value="NUDIX"/>
    <property type="match status" value="1"/>
</dbReference>
<evidence type="ECO:0000256" key="2">
    <source>
        <dbReference type="ARBA" id="ARBA00007482"/>
    </source>
</evidence>
<comment type="function">
    <text evidence="8">Acts on ADP-mannose and ADP-glucose as well as ADP-ribose. Prevents glycogen biosynthesis. The reaction catalyzed by this enzyme is a limiting step of the gluconeogenic process.</text>
</comment>
<evidence type="ECO:0000259" key="15">
    <source>
        <dbReference type="PROSITE" id="PS51462"/>
    </source>
</evidence>
<comment type="similarity">
    <text evidence="2">Belongs to the Nudix hydrolase family. NudF subfamily.</text>
</comment>
<comment type="cofactor">
    <cofactor evidence="1 13">
        <name>Mg(2+)</name>
        <dbReference type="ChEBI" id="CHEBI:18420"/>
    </cofactor>
</comment>
<dbReference type="EC" id="3.6.1.13" evidence="3"/>
<reference evidence="16 17" key="1">
    <citation type="submission" date="2016-11" db="EMBL/GenBank/DDBJ databases">
        <authorList>
            <person name="Jaros S."/>
            <person name="Januszkiewicz K."/>
            <person name="Wedrychowicz H."/>
        </authorList>
    </citation>
    <scope>NUCLEOTIDE SEQUENCE [LARGE SCALE GENOMIC DNA]</scope>
    <source>
        <strain evidence="16 17">DSM 21637</strain>
    </source>
</reference>
<evidence type="ECO:0000256" key="5">
    <source>
        <dbReference type="ARBA" id="ARBA00022723"/>
    </source>
</evidence>
<dbReference type="GO" id="GO:0047631">
    <property type="term" value="F:ADP-ribose diphosphatase activity"/>
    <property type="evidence" value="ECO:0007669"/>
    <property type="project" value="UniProtKB-EC"/>
</dbReference>
<sequence length="217" mass="24646">MIPTPFTAVDYTLEAEQPVYQGFFAMHKLRLKHRRFAGGWTDTMSRELLLRGRAVGVLAYDPWQDQVVLVEQFRVGALQDQDSPWLLEMIAGMVEAGETPESVAHREAMEEAGLQLLDLQHLFTYYSSPGGTDEQILLYAAIVDARGAGGLHGLQHEHEDIRVLVLPRQQAWQQCQQGRARNAMSLIALQWLEMNHTQMQHQWQAQRPLPTTETGES</sequence>
<dbReference type="AlphaFoldDB" id="A0A1K1YEG0"/>
<dbReference type="CDD" id="cd24155">
    <property type="entry name" value="NUDIX_ADPRase"/>
    <property type="match status" value="1"/>
</dbReference>
<feature type="binding site" evidence="13">
    <location>
        <position position="107"/>
    </location>
    <ligand>
        <name>Mg(2+)</name>
        <dbReference type="ChEBI" id="CHEBI:18420"/>
        <label>1</label>
    </ligand>
</feature>
<comment type="catalytic activity">
    <reaction evidence="12">
        <text>ADP-D-ribose + H2O = D-ribose 5-phosphate + AMP + 2 H(+)</text>
        <dbReference type="Rhea" id="RHEA:10412"/>
        <dbReference type="ChEBI" id="CHEBI:15377"/>
        <dbReference type="ChEBI" id="CHEBI:15378"/>
        <dbReference type="ChEBI" id="CHEBI:57967"/>
        <dbReference type="ChEBI" id="CHEBI:78346"/>
        <dbReference type="ChEBI" id="CHEBI:456215"/>
        <dbReference type="EC" id="3.6.1.13"/>
    </reaction>
</comment>
<evidence type="ECO:0000256" key="4">
    <source>
        <dbReference type="ARBA" id="ARBA00013297"/>
    </source>
</evidence>
<dbReference type="GO" id="GO:0006753">
    <property type="term" value="P:nucleoside phosphate metabolic process"/>
    <property type="evidence" value="ECO:0007669"/>
    <property type="project" value="TreeGrafter"/>
</dbReference>
<dbReference type="Proteomes" id="UP000182350">
    <property type="component" value="Unassembled WGS sequence"/>
</dbReference>
<dbReference type="InterPro" id="IPR015797">
    <property type="entry name" value="NUDIX_hydrolase-like_dom_sf"/>
</dbReference>
<evidence type="ECO:0000256" key="6">
    <source>
        <dbReference type="ARBA" id="ARBA00022801"/>
    </source>
</evidence>
<evidence type="ECO:0000256" key="11">
    <source>
        <dbReference type="ARBA" id="ARBA00033056"/>
    </source>
</evidence>
<evidence type="ECO:0000256" key="9">
    <source>
        <dbReference type="ARBA" id="ARBA00030162"/>
    </source>
</evidence>
<feature type="short sequence motif" description="Nudix box" evidence="14">
    <location>
        <begin position="92"/>
        <end position="114"/>
    </location>
</feature>
<evidence type="ECO:0000256" key="7">
    <source>
        <dbReference type="ARBA" id="ARBA00022842"/>
    </source>
</evidence>
<dbReference type="PANTHER" id="PTHR11839">
    <property type="entry name" value="UDP/ADP-SUGAR PYROPHOSPHATASE"/>
    <property type="match status" value="1"/>
</dbReference>
<dbReference type="STRING" id="1122209.SAMN02745752_02207"/>
<protein>
    <recommendedName>
        <fullName evidence="4">ADP-ribose pyrophosphatase</fullName>
        <ecNumber evidence="3">3.6.1.13</ecNumber>
    </recommendedName>
    <alternativeName>
        <fullName evidence="9">ADP-ribose diphosphatase</fullName>
    </alternativeName>
    <alternativeName>
        <fullName evidence="11">ADP-ribose phosphohydrolase</fullName>
    </alternativeName>
    <alternativeName>
        <fullName evidence="10">Adenosine diphosphoribose pyrophosphatase</fullName>
    </alternativeName>
</protein>
<dbReference type="InterPro" id="IPR000086">
    <property type="entry name" value="NUDIX_hydrolase_dom"/>
</dbReference>
<dbReference type="PROSITE" id="PS00893">
    <property type="entry name" value="NUDIX_BOX"/>
    <property type="match status" value="1"/>
</dbReference>
<evidence type="ECO:0000313" key="17">
    <source>
        <dbReference type="Proteomes" id="UP000182350"/>
    </source>
</evidence>
<dbReference type="GO" id="GO:0046872">
    <property type="term" value="F:metal ion binding"/>
    <property type="evidence" value="ECO:0007669"/>
    <property type="project" value="UniProtKB-KW"/>
</dbReference>
<dbReference type="NCBIfam" id="TIGR00052">
    <property type="entry name" value="nudix-type nucleoside diphosphatase, YffH/AdpP family"/>
    <property type="match status" value="1"/>
</dbReference>
<dbReference type="GO" id="GO:0019144">
    <property type="term" value="F:ADP-sugar diphosphatase activity"/>
    <property type="evidence" value="ECO:0007669"/>
    <property type="project" value="TreeGrafter"/>
</dbReference>
<dbReference type="PANTHER" id="PTHR11839:SF5">
    <property type="entry name" value="ADP-RIBOSE PYROPHOSPHATASE"/>
    <property type="match status" value="1"/>
</dbReference>
<evidence type="ECO:0000256" key="12">
    <source>
        <dbReference type="ARBA" id="ARBA00049546"/>
    </source>
</evidence>
<keyword evidence="6" id="KW-0378">Hydrolase</keyword>
<dbReference type="PROSITE" id="PS51462">
    <property type="entry name" value="NUDIX"/>
    <property type="match status" value="1"/>
</dbReference>
<dbReference type="InterPro" id="IPR004385">
    <property type="entry name" value="NDP_pyrophosphatase"/>
</dbReference>
<dbReference type="RefSeq" id="WP_072326518.1">
    <property type="nucleotide sequence ID" value="NZ_FPJW01000008.1"/>
</dbReference>
<dbReference type="SUPFAM" id="SSF55811">
    <property type="entry name" value="Nudix"/>
    <property type="match status" value="1"/>
</dbReference>
<dbReference type="InterPro" id="IPR020084">
    <property type="entry name" value="NUDIX_hydrolase_CS"/>
</dbReference>
<proteinExistence type="inferred from homology"/>
<gene>
    <name evidence="16" type="ORF">SAMN02745752_02207</name>
</gene>
<evidence type="ECO:0000256" key="3">
    <source>
        <dbReference type="ARBA" id="ARBA00012453"/>
    </source>
</evidence>
<dbReference type="GO" id="GO:0019693">
    <property type="term" value="P:ribose phosphate metabolic process"/>
    <property type="evidence" value="ECO:0007669"/>
    <property type="project" value="TreeGrafter"/>
</dbReference>
<organism evidence="16 17">
    <name type="scientific">Marinospirillum alkaliphilum DSM 21637</name>
    <dbReference type="NCBI Taxonomy" id="1122209"/>
    <lineage>
        <taxon>Bacteria</taxon>
        <taxon>Pseudomonadati</taxon>
        <taxon>Pseudomonadota</taxon>
        <taxon>Gammaproteobacteria</taxon>
        <taxon>Oceanospirillales</taxon>
        <taxon>Oceanospirillaceae</taxon>
        <taxon>Marinospirillum</taxon>
    </lineage>
</organism>